<dbReference type="EMBL" id="GANO01004402">
    <property type="protein sequence ID" value="JAB55469.1"/>
    <property type="molecule type" value="mRNA"/>
</dbReference>
<evidence type="ECO:0000259" key="1">
    <source>
        <dbReference type="PROSITE" id="PS50878"/>
    </source>
</evidence>
<evidence type="ECO:0000313" key="2">
    <source>
        <dbReference type="EMBL" id="JAB55469.1"/>
    </source>
</evidence>
<feature type="domain" description="Reverse transcriptase" evidence="1">
    <location>
        <begin position="524"/>
        <end position="786"/>
    </location>
</feature>
<dbReference type="AlphaFoldDB" id="U5ETF0"/>
<dbReference type="Gene3D" id="3.60.10.10">
    <property type="entry name" value="Endonuclease/exonuclease/phosphatase"/>
    <property type="match status" value="1"/>
</dbReference>
<keyword evidence="2" id="KW-0695">RNA-directed DNA polymerase</keyword>
<protein>
    <submittedName>
        <fullName evidence="2">Putative reverse transcriptase</fullName>
    </submittedName>
</protein>
<sequence length="983" mass="114601">IYYQNVNGISSKQKQFYLSILDNDYDIYILTESHLDSSKLSSEFFPQDYIVYRGDRCSQTSFKKSGGGSLIAVKSTLSSSLVSKVEYNQLEQVCVKIKFSDISFYICSIYIASYCSSEVYQAHSLFVNELATEINCNDTILVAGDYNLPYLNWIVNEETTTSFRACNMSNIKEYLIVDGLAAADCHQICGIPNDNGRILDLVFSNNHTNCNVQAVLPLVKKENHHEALAISINFNNRYTFVQNEDEQKFFDFNNFNKYDRINALLEYVPWSQIFISPQYFSNNTDKITSMCNDMMAFFSSLNLLKLALYCSKCVCFLDYNVLMFYFVLYNVVAAHVPLVSKKRKKYPPWYNNDLILLLKSKSKAYADFKKRKTVEEYKRYSKFRKEFKSLNKLLYDSYICKIEDDLKVNPKSFWDFINLKKKTCGYPKTLKFKNSESSDPKIICEMFSDFFKSVYVREDASNFHQFSNSESVLLNSLNFNQDNIHKYINDLDVSKGAGPDGINATFIKTCMDPLLEPLLILFNSSLETGYFPLFWKLSFIIPIHKKGLRDIIDNYRGVSIISTIPKMFEAMVCDVFYFKFKNIISTNQHGFMKNRSTISNLCSFVFKAINWIEGGAQVDVVYTDFSKAFDRVNHEILIKKIESFGVSGPILSWIGSYLSDRSQFIKFFNFHSDIFQVVSGVPQGSHLAPIFFNLFIDDIKSILSIPFLLYADDLKIFYRISNIHDCVVLQENLDRLYSWCSHNKLFLNIDKCVHVSFYRKNNPISFTYNICNSPLKTLQSFKDLGIIFDKELNFKDHIDHIISKAMSMLGLVKRFGREFSCPYTLKILYSAFVRSNLEYGSIIWSPYFEVHIKRVEAVQRNFVRYCLRRLNWSNPFILPPYEQRCLLIRLETLERRRFIDSAMFIRNLLNNDIDCPLLLEVVHFNVNRRTLRNRRLFVIQRHRTIYGSNEPFHRALSVLNDFQVNLFQSKTGFKADLRECLSD</sequence>
<accession>U5ETF0</accession>
<keyword evidence="2" id="KW-0808">Transferase</keyword>
<name>U5ETF0_9DIPT</name>
<dbReference type="PANTHER" id="PTHR33332">
    <property type="entry name" value="REVERSE TRANSCRIPTASE DOMAIN-CONTAINING PROTEIN"/>
    <property type="match status" value="1"/>
</dbReference>
<dbReference type="SUPFAM" id="SSF56219">
    <property type="entry name" value="DNase I-like"/>
    <property type="match status" value="1"/>
</dbReference>
<organism evidence="2">
    <name type="scientific">Corethrella appendiculata</name>
    <dbReference type="NCBI Taxonomy" id="1370023"/>
    <lineage>
        <taxon>Eukaryota</taxon>
        <taxon>Metazoa</taxon>
        <taxon>Ecdysozoa</taxon>
        <taxon>Arthropoda</taxon>
        <taxon>Hexapoda</taxon>
        <taxon>Insecta</taxon>
        <taxon>Pterygota</taxon>
        <taxon>Neoptera</taxon>
        <taxon>Endopterygota</taxon>
        <taxon>Diptera</taxon>
        <taxon>Nematocera</taxon>
        <taxon>Culicoidea</taxon>
        <taxon>Chaoboridae</taxon>
        <taxon>Corethrella</taxon>
    </lineage>
</organism>
<dbReference type="CDD" id="cd01650">
    <property type="entry name" value="RT_nLTR_like"/>
    <property type="match status" value="1"/>
</dbReference>
<dbReference type="SUPFAM" id="SSF56672">
    <property type="entry name" value="DNA/RNA polymerases"/>
    <property type="match status" value="1"/>
</dbReference>
<dbReference type="GO" id="GO:0003964">
    <property type="term" value="F:RNA-directed DNA polymerase activity"/>
    <property type="evidence" value="ECO:0007669"/>
    <property type="project" value="UniProtKB-KW"/>
</dbReference>
<feature type="non-terminal residue" evidence="2">
    <location>
        <position position="1"/>
    </location>
</feature>
<dbReference type="InterPro" id="IPR036691">
    <property type="entry name" value="Endo/exonu/phosph_ase_sf"/>
</dbReference>
<keyword evidence="2" id="KW-0548">Nucleotidyltransferase</keyword>
<dbReference type="InterPro" id="IPR043502">
    <property type="entry name" value="DNA/RNA_pol_sf"/>
</dbReference>
<reference evidence="2" key="1">
    <citation type="journal article" date="2014" name="Insect Biochem. Mol. Biol.">
        <title>An insight into the sialome of the frog biting fly, Corethrella appendiculata.</title>
        <authorList>
            <person name="Ribeiro J.M.C."/>
            <person name="Chagas A.C."/>
            <person name="Pham V.M."/>
            <person name="Lounibos L.P."/>
            <person name="Calvo E."/>
        </authorList>
    </citation>
    <scope>NUCLEOTIDE SEQUENCE</scope>
    <source>
        <tissue evidence="2">Salivary glands</tissue>
    </source>
</reference>
<dbReference type="InterPro" id="IPR000477">
    <property type="entry name" value="RT_dom"/>
</dbReference>
<proteinExistence type="evidence at transcript level"/>
<dbReference type="PROSITE" id="PS50878">
    <property type="entry name" value="RT_POL"/>
    <property type="match status" value="1"/>
</dbReference>
<dbReference type="Pfam" id="PF00078">
    <property type="entry name" value="RVT_1"/>
    <property type="match status" value="1"/>
</dbReference>